<comment type="caution">
    <text evidence="2">The sequence shown here is derived from an EMBL/GenBank/DDBJ whole genome shotgun (WGS) entry which is preliminary data.</text>
</comment>
<dbReference type="InterPro" id="IPR053136">
    <property type="entry name" value="UTP_pyrophosphatase-like"/>
</dbReference>
<dbReference type="AlphaFoldDB" id="A0A845A4M9"/>
<keyword evidence="3" id="KW-1185">Reference proteome</keyword>
<feature type="domain" description="YgjP-like metallopeptidase" evidence="1">
    <location>
        <begin position="36"/>
        <end position="236"/>
    </location>
</feature>
<dbReference type="InterPro" id="IPR002725">
    <property type="entry name" value="YgjP-like_metallopeptidase"/>
</dbReference>
<dbReference type="PANTHER" id="PTHR30399:SF1">
    <property type="entry name" value="UTP PYROPHOSPHATASE"/>
    <property type="match status" value="1"/>
</dbReference>
<proteinExistence type="predicted"/>
<accession>A0A845A4M9</accession>
<protein>
    <submittedName>
        <fullName evidence="2">DUF45 domain-containing protein</fullName>
    </submittedName>
</protein>
<dbReference type="Gene3D" id="3.30.2010.10">
    <property type="entry name" value="Metalloproteases ('zincins'), catalytic domain"/>
    <property type="match status" value="1"/>
</dbReference>
<evidence type="ECO:0000313" key="3">
    <source>
        <dbReference type="Proteomes" id="UP000460626"/>
    </source>
</evidence>
<dbReference type="Proteomes" id="UP000460626">
    <property type="component" value="Unassembled WGS sequence"/>
</dbReference>
<evidence type="ECO:0000313" key="2">
    <source>
        <dbReference type="EMBL" id="MXO94106.1"/>
    </source>
</evidence>
<dbReference type="OrthoDB" id="9795402at2"/>
<dbReference type="CDD" id="cd07344">
    <property type="entry name" value="M48_yhfN_like"/>
    <property type="match status" value="1"/>
</dbReference>
<dbReference type="Pfam" id="PF01863">
    <property type="entry name" value="YgjP-like"/>
    <property type="match status" value="1"/>
</dbReference>
<dbReference type="PANTHER" id="PTHR30399">
    <property type="entry name" value="UNCHARACTERIZED PROTEIN YGJP"/>
    <property type="match status" value="1"/>
</dbReference>
<organism evidence="2 3">
    <name type="scientific">Aurantiacibacter arachoides</name>
    <dbReference type="NCBI Taxonomy" id="1850444"/>
    <lineage>
        <taxon>Bacteria</taxon>
        <taxon>Pseudomonadati</taxon>
        <taxon>Pseudomonadota</taxon>
        <taxon>Alphaproteobacteria</taxon>
        <taxon>Sphingomonadales</taxon>
        <taxon>Erythrobacteraceae</taxon>
        <taxon>Aurantiacibacter</taxon>
    </lineage>
</organism>
<gene>
    <name evidence="2" type="ORF">GRI62_10915</name>
</gene>
<dbReference type="EMBL" id="WTYH01000001">
    <property type="protein sequence ID" value="MXO94106.1"/>
    <property type="molecule type" value="Genomic_DNA"/>
</dbReference>
<reference evidence="2 3" key="1">
    <citation type="submission" date="2019-12" db="EMBL/GenBank/DDBJ databases">
        <title>Genomic-based taxomic classification of the family Erythrobacteraceae.</title>
        <authorList>
            <person name="Xu L."/>
        </authorList>
    </citation>
    <scope>NUCLEOTIDE SEQUENCE [LARGE SCALE GENOMIC DNA]</scope>
    <source>
        <strain evidence="2 3">RC4-10-4</strain>
    </source>
</reference>
<evidence type="ECO:0000259" key="1">
    <source>
        <dbReference type="Pfam" id="PF01863"/>
    </source>
</evidence>
<sequence>MIDWLRNAVQEPSVAVAGRTLPIALRRHARAQRLTMRLAPDGSELRITLPRWGRTMDALAFAEARRDWIADQLRKVPETRTIGDGERLPFRGQELTISWQAGGGRRVSHDGDVLRAGGPRESLPGRIQRWLEGEALRLAADDLAFYCERAGLPPPELRLSRAQRRWGSCSGEPAAGTTRRIRLNWRLVMAPDHVRRSVVAHEVAHLVHFDHSPAFHALLARLFEGDIATADGWLKHEGRSLYAVFG</sequence>
<name>A0A845A4M9_9SPHN</name>